<dbReference type="PANTHER" id="PTHR11802:SF454">
    <property type="entry name" value="SERINE CARBOXYPEPTIDASE-LIKE 50"/>
    <property type="match status" value="1"/>
</dbReference>
<dbReference type="Pfam" id="PF00450">
    <property type="entry name" value="Peptidase_S10"/>
    <property type="match status" value="1"/>
</dbReference>
<dbReference type="GO" id="GO:0006508">
    <property type="term" value="P:proteolysis"/>
    <property type="evidence" value="ECO:0007669"/>
    <property type="project" value="UniProtKB-KW"/>
</dbReference>
<proteinExistence type="inferred from homology"/>
<evidence type="ECO:0000256" key="1">
    <source>
        <dbReference type="ARBA" id="ARBA00009431"/>
    </source>
</evidence>
<sequence length="489" mass="54299">MITIPNHPPLPSHPKSQHINSISITQFSKPISNQTTKEPPPPPMASTLLLLTIFISIFISISKASSSPFPPEALPTKSGYLSINSTSNSSLFYTFYEAQHPSTSTSTPTPLLIWLQGGPGCSSMFANFFELGPFLISSTSPTLHPNPFTWNRFFSLLFIDNPIATGFSIAASFSDIPKDQPTVAAHLYTALQLFFSQNPPLRSRPLFLTGESYAGKYIPSFAYHILQRNSGAPPSQMINLHGVAIGNGLTHPVAQITTHADTAYFTGFVNAKQRQHMESLQRKTVKLVEEEQWVEATNARIRVLDYLQNVTGLATLYDYSKKKPYQSEMVTVLLNMEEVKVALGVEKGVVWEECSDVVGSALEEDVMKSVKEMVEEVVKKKSRVLLYYGMNDLRDGVVTGEEWVKEMEWEGLEEFLNAERKVWEVDGEMAGYVQRWGSLSLVVVAGAGHMVPTDKGRNAQVMIEDWVLESGLFGRDDGIGENHARLRAC</sequence>
<protein>
    <recommendedName>
        <fullName evidence="2">Carboxypeptidase</fullName>
        <ecNumber evidence="2">3.4.16.-</ecNumber>
    </recommendedName>
</protein>
<dbReference type="InterPro" id="IPR029058">
    <property type="entry name" value="AB_hydrolase_fold"/>
</dbReference>
<evidence type="ECO:0000313" key="3">
    <source>
        <dbReference type="Proteomes" id="UP001515500"/>
    </source>
</evidence>
<evidence type="ECO:0000313" key="4">
    <source>
        <dbReference type="RefSeq" id="XP_039115619.1"/>
    </source>
</evidence>
<dbReference type="FunFam" id="3.40.50.1820:FF:000163">
    <property type="entry name" value="Carboxypeptidase"/>
    <property type="match status" value="1"/>
</dbReference>
<reference evidence="4" key="1">
    <citation type="submission" date="2025-08" db="UniProtKB">
        <authorList>
            <consortium name="RefSeq"/>
        </authorList>
    </citation>
    <scope>IDENTIFICATION</scope>
</reference>
<dbReference type="RefSeq" id="XP_039115619.1">
    <property type="nucleotide sequence ID" value="XM_039259685.1"/>
</dbReference>
<dbReference type="EC" id="3.4.16.-" evidence="2"/>
<dbReference type="Gene3D" id="3.40.50.1820">
    <property type="entry name" value="alpha/beta hydrolase"/>
    <property type="match status" value="1"/>
</dbReference>
<dbReference type="GO" id="GO:0004185">
    <property type="term" value="F:serine-type carboxypeptidase activity"/>
    <property type="evidence" value="ECO:0007669"/>
    <property type="project" value="UniProtKB-UniRule"/>
</dbReference>
<accession>A0AB40ALM9</accession>
<organism evidence="3 4">
    <name type="scientific">Dioscorea cayennensis subsp. rotundata</name>
    <name type="common">White Guinea yam</name>
    <name type="synonym">Dioscorea rotundata</name>
    <dbReference type="NCBI Taxonomy" id="55577"/>
    <lineage>
        <taxon>Eukaryota</taxon>
        <taxon>Viridiplantae</taxon>
        <taxon>Streptophyta</taxon>
        <taxon>Embryophyta</taxon>
        <taxon>Tracheophyta</taxon>
        <taxon>Spermatophyta</taxon>
        <taxon>Magnoliopsida</taxon>
        <taxon>Liliopsida</taxon>
        <taxon>Dioscoreales</taxon>
        <taxon>Dioscoreaceae</taxon>
        <taxon>Dioscorea</taxon>
    </lineage>
</organism>
<keyword evidence="2" id="KW-0378">Hydrolase</keyword>
<gene>
    <name evidence="4" type="primary">LOC120251147</name>
</gene>
<dbReference type="GeneID" id="120251147"/>
<dbReference type="PROSITE" id="PS00131">
    <property type="entry name" value="CARBOXYPEPT_SER_SER"/>
    <property type="match status" value="1"/>
</dbReference>
<dbReference type="PANTHER" id="PTHR11802">
    <property type="entry name" value="SERINE PROTEASE FAMILY S10 SERINE CARBOXYPEPTIDASE"/>
    <property type="match status" value="1"/>
</dbReference>
<dbReference type="PRINTS" id="PR00724">
    <property type="entry name" value="CRBOXYPTASEC"/>
</dbReference>
<dbReference type="InterPro" id="IPR018202">
    <property type="entry name" value="Ser_caboxypep_ser_AS"/>
</dbReference>
<comment type="similarity">
    <text evidence="1 2">Belongs to the peptidase S10 family.</text>
</comment>
<dbReference type="InterPro" id="IPR001563">
    <property type="entry name" value="Peptidase_S10"/>
</dbReference>
<dbReference type="Proteomes" id="UP001515500">
    <property type="component" value="Chromosome 20"/>
</dbReference>
<dbReference type="SUPFAM" id="SSF53474">
    <property type="entry name" value="alpha/beta-Hydrolases"/>
    <property type="match status" value="1"/>
</dbReference>
<keyword evidence="3" id="KW-1185">Reference proteome</keyword>
<dbReference type="AlphaFoldDB" id="A0AB40ALM9"/>
<keyword evidence="2" id="KW-0121">Carboxypeptidase</keyword>
<name>A0AB40ALM9_DIOCR</name>
<keyword evidence="2" id="KW-0645">Protease</keyword>
<evidence type="ECO:0000256" key="2">
    <source>
        <dbReference type="RuleBase" id="RU361156"/>
    </source>
</evidence>